<sequence>MGKTRGFTLIELMVTIVVFVIIATMAVPSFSEIIRHNQLVSGARDFEQRLQELRSSALLKQRDQNLSLDSSVSDAWQPRKELKWSSTPPATVTYNMMGLLNSPTNLCFILEHKKDAQLKAVVIARRSGLVSYDKSRSDCSGLGVD</sequence>
<keyword evidence="1" id="KW-1133">Transmembrane helix</keyword>
<gene>
    <name evidence="2" type="ORF">F904_00895</name>
</gene>
<name>N9LCJ1_9GAMM</name>
<keyword evidence="3" id="KW-1185">Reference proteome</keyword>
<dbReference type="PROSITE" id="PS00409">
    <property type="entry name" value="PROKAR_NTER_METHYL"/>
    <property type="match status" value="1"/>
</dbReference>
<dbReference type="HOGENOM" id="CLU_084761_2_1_6"/>
<evidence type="ECO:0000313" key="3">
    <source>
        <dbReference type="Proteomes" id="UP000013261"/>
    </source>
</evidence>
<dbReference type="OrthoDB" id="6690267at2"/>
<dbReference type="RefSeq" id="WP_005185480.1">
    <property type="nucleotide sequence ID" value="NZ_KB850049.1"/>
</dbReference>
<dbReference type="eggNOG" id="COG4970">
    <property type="taxonomic scope" value="Bacteria"/>
</dbReference>
<feature type="transmembrane region" description="Helical" evidence="1">
    <location>
        <begin position="6"/>
        <end position="27"/>
    </location>
</feature>
<protein>
    <recommendedName>
        <fullName evidence="4">Type II secretion system protein H</fullName>
    </recommendedName>
</protein>
<organism evidence="2 3">
    <name type="scientific">Acinetobacter dispersus</name>
    <dbReference type="NCBI Taxonomy" id="70348"/>
    <lineage>
        <taxon>Bacteria</taxon>
        <taxon>Pseudomonadati</taxon>
        <taxon>Pseudomonadota</taxon>
        <taxon>Gammaproteobacteria</taxon>
        <taxon>Moraxellales</taxon>
        <taxon>Moraxellaceae</taxon>
        <taxon>Acinetobacter</taxon>
    </lineage>
</organism>
<dbReference type="Pfam" id="PF07963">
    <property type="entry name" value="N_methyl"/>
    <property type="match status" value="1"/>
</dbReference>
<dbReference type="PATRIC" id="fig|1217703.3.peg.864"/>
<dbReference type="AlphaFoldDB" id="N9LCJ1"/>
<dbReference type="Proteomes" id="UP000013261">
    <property type="component" value="Unassembled WGS sequence"/>
</dbReference>
<dbReference type="Gene3D" id="3.30.700.10">
    <property type="entry name" value="Glycoprotein, Type 4 Pilin"/>
    <property type="match status" value="1"/>
</dbReference>
<evidence type="ECO:0000256" key="1">
    <source>
        <dbReference type="SAM" id="Phobius"/>
    </source>
</evidence>
<dbReference type="EMBL" id="APRL01000010">
    <property type="protein sequence ID" value="ENW93987.1"/>
    <property type="molecule type" value="Genomic_DNA"/>
</dbReference>
<evidence type="ECO:0008006" key="4">
    <source>
        <dbReference type="Google" id="ProtNLM"/>
    </source>
</evidence>
<dbReference type="NCBIfam" id="TIGR02532">
    <property type="entry name" value="IV_pilin_GFxxxE"/>
    <property type="match status" value="1"/>
</dbReference>
<proteinExistence type="predicted"/>
<dbReference type="InterPro" id="IPR012902">
    <property type="entry name" value="N_methyl_site"/>
</dbReference>
<comment type="caution">
    <text evidence="2">The sequence shown here is derived from an EMBL/GenBank/DDBJ whole genome shotgun (WGS) entry which is preliminary data.</text>
</comment>
<evidence type="ECO:0000313" key="2">
    <source>
        <dbReference type="EMBL" id="ENW93987.1"/>
    </source>
</evidence>
<accession>N9LCJ1</accession>
<reference evidence="2 3" key="1">
    <citation type="submission" date="2013-02" db="EMBL/GenBank/DDBJ databases">
        <title>The Genome Sequence of Acinetobacter sp. ANC 4105.</title>
        <authorList>
            <consortium name="The Broad Institute Genome Sequencing Platform"/>
            <consortium name="The Broad Institute Genome Sequencing Center for Infectious Disease"/>
            <person name="Cerqueira G."/>
            <person name="Feldgarden M."/>
            <person name="Courvalin P."/>
            <person name="Perichon B."/>
            <person name="Grillot-Courvalin C."/>
            <person name="Clermont D."/>
            <person name="Rocha E."/>
            <person name="Yoon E.-J."/>
            <person name="Nemec A."/>
            <person name="Walker B."/>
            <person name="Young S.K."/>
            <person name="Zeng Q."/>
            <person name="Gargeya S."/>
            <person name="Fitzgerald M."/>
            <person name="Haas B."/>
            <person name="Abouelleil A."/>
            <person name="Alvarado L."/>
            <person name="Arachchi H.M."/>
            <person name="Berlin A.M."/>
            <person name="Chapman S.B."/>
            <person name="Dewar J."/>
            <person name="Goldberg J."/>
            <person name="Griggs A."/>
            <person name="Gujja S."/>
            <person name="Hansen M."/>
            <person name="Howarth C."/>
            <person name="Imamovic A."/>
            <person name="Larimer J."/>
            <person name="McCowan C."/>
            <person name="Murphy C."/>
            <person name="Neiman D."/>
            <person name="Pearson M."/>
            <person name="Priest M."/>
            <person name="Roberts A."/>
            <person name="Saif S."/>
            <person name="Shea T."/>
            <person name="Sisk P."/>
            <person name="Sykes S."/>
            <person name="Wortman J."/>
            <person name="Nusbaum C."/>
            <person name="Birren B."/>
        </authorList>
    </citation>
    <scope>NUCLEOTIDE SEQUENCE [LARGE SCALE GENOMIC DNA]</scope>
    <source>
        <strain evidence="2 3">ANC 4105</strain>
    </source>
</reference>
<keyword evidence="1" id="KW-0812">Transmembrane</keyword>
<keyword evidence="1" id="KW-0472">Membrane</keyword>
<dbReference type="SUPFAM" id="SSF54523">
    <property type="entry name" value="Pili subunits"/>
    <property type="match status" value="1"/>
</dbReference>
<dbReference type="InterPro" id="IPR045584">
    <property type="entry name" value="Pilin-like"/>
</dbReference>